<reference evidence="1 2" key="1">
    <citation type="submission" date="2016-04" db="EMBL/GenBank/DDBJ databases">
        <title>The genome of Intoshia linei affirms orthonectids as highly simplified spiralians.</title>
        <authorList>
            <person name="Mikhailov K.V."/>
            <person name="Slusarev G.S."/>
            <person name="Nikitin M.A."/>
            <person name="Logacheva M.D."/>
            <person name="Penin A."/>
            <person name="Aleoshin V."/>
            <person name="Panchin Y.V."/>
        </authorList>
    </citation>
    <scope>NUCLEOTIDE SEQUENCE [LARGE SCALE GENOMIC DNA]</scope>
    <source>
        <strain evidence="1">Intl2013</strain>
        <tissue evidence="1">Whole animal</tissue>
    </source>
</reference>
<evidence type="ECO:0000313" key="2">
    <source>
        <dbReference type="Proteomes" id="UP000078046"/>
    </source>
</evidence>
<comment type="caution">
    <text evidence="1">The sequence shown here is derived from an EMBL/GenBank/DDBJ whole genome shotgun (WGS) entry which is preliminary data.</text>
</comment>
<dbReference type="Proteomes" id="UP000078046">
    <property type="component" value="Unassembled WGS sequence"/>
</dbReference>
<protein>
    <submittedName>
        <fullName evidence="1">Uncharacterized protein</fullName>
    </submittedName>
</protein>
<gene>
    <name evidence="1" type="ORF">A3Q56_05913</name>
</gene>
<proteinExistence type="predicted"/>
<sequence length="308" mass="35684">MGKNGTYTSAKFVDSLGMRRLLPKLKKFEKYAVTSIIQSVEITRNYCLVVKILKKLENYKKVVMIDLFYLPTQKQYTSTNVAEFNHQHIHPNMLKLCKRGVFLACLLPKCRGYTLLLFKLTISPKKTIVLKSNYQKLDIEPIVKFEKFSDNSINSLIFSNDIFIVRDLIHLPIQNLLLVSIMENCSNYQKCRSVQCILPGSNHYIFIYSLETKCLLFRYNLVNLIPNQVENGYCTNIYPKGTTFAISFCQSFICFLSQPCGVYSTISVLQIRKTNVESLFNLSKFCIIFNHIYTNNLPPILKNMFLSY</sequence>
<keyword evidence="2" id="KW-1185">Reference proteome</keyword>
<name>A0A177AWG6_9BILA</name>
<organism evidence="1 2">
    <name type="scientific">Intoshia linei</name>
    <dbReference type="NCBI Taxonomy" id="1819745"/>
    <lineage>
        <taxon>Eukaryota</taxon>
        <taxon>Metazoa</taxon>
        <taxon>Spiralia</taxon>
        <taxon>Lophotrochozoa</taxon>
        <taxon>Mesozoa</taxon>
        <taxon>Orthonectida</taxon>
        <taxon>Rhopaluridae</taxon>
        <taxon>Intoshia</taxon>
    </lineage>
</organism>
<evidence type="ECO:0000313" key="1">
    <source>
        <dbReference type="EMBL" id="OAF66368.1"/>
    </source>
</evidence>
<accession>A0A177AWG6</accession>
<dbReference type="EMBL" id="LWCA01000953">
    <property type="protein sequence ID" value="OAF66368.1"/>
    <property type="molecule type" value="Genomic_DNA"/>
</dbReference>
<dbReference type="AlphaFoldDB" id="A0A177AWG6"/>